<dbReference type="Gene3D" id="2.30.320.10">
    <property type="entry name" value="YwqG-like"/>
    <property type="match status" value="1"/>
</dbReference>
<protein>
    <submittedName>
        <fullName evidence="1">DUF1963 domain-containing protein</fullName>
    </submittedName>
</protein>
<accession>A0A8J7LQ17</accession>
<dbReference type="Pfam" id="PF09234">
    <property type="entry name" value="DUF1963"/>
    <property type="match status" value="1"/>
</dbReference>
<dbReference type="InterPro" id="IPR035948">
    <property type="entry name" value="YwqG-like_sf"/>
</dbReference>
<reference evidence="1" key="1">
    <citation type="submission" date="2020-10" db="EMBL/GenBank/DDBJ databases">
        <title>Paenihalocynthiibacter styelae gen. nov., sp. nov., isolated from stalked sea squirt Styela clava.</title>
        <authorList>
            <person name="Kim Y.-O."/>
            <person name="Yoon J.-H."/>
        </authorList>
    </citation>
    <scope>NUCLEOTIDE SEQUENCE</scope>
    <source>
        <strain evidence="1">MYP1-1</strain>
    </source>
</reference>
<organism evidence="1 2">
    <name type="scientific">Halocynthiibacter styelae</name>
    <dbReference type="NCBI Taxonomy" id="2761955"/>
    <lineage>
        <taxon>Bacteria</taxon>
        <taxon>Pseudomonadati</taxon>
        <taxon>Pseudomonadota</taxon>
        <taxon>Alphaproteobacteria</taxon>
        <taxon>Rhodobacterales</taxon>
        <taxon>Paracoccaceae</taxon>
        <taxon>Halocynthiibacter</taxon>
    </lineage>
</organism>
<proteinExistence type="predicted"/>
<dbReference type="SUPFAM" id="SSF103032">
    <property type="entry name" value="Hypothetical protein YwqG"/>
    <property type="match status" value="1"/>
</dbReference>
<evidence type="ECO:0000313" key="2">
    <source>
        <dbReference type="Proteomes" id="UP000640583"/>
    </source>
</evidence>
<gene>
    <name evidence="1" type="ORF">H1D41_08415</name>
</gene>
<keyword evidence="2" id="KW-1185">Reference proteome</keyword>
<dbReference type="InterPro" id="IPR015315">
    <property type="entry name" value="DUF1963"/>
</dbReference>
<dbReference type="RefSeq" id="WP_228848481.1">
    <property type="nucleotide sequence ID" value="NZ_JADCKQ010000005.1"/>
</dbReference>
<sequence>MTDKKLSDVEIDGYLARMRSLATMMLRTTKQTDEGMPGCWFGGQPTLPAHIEWPVYKCPFPEVDVPLHFIFQIDLRFVPRAMEYPEFPERGTLFVFVEPILAPFDETSHIPPLLSGEGAKVIYVADDVSQCPPRKAPLLPDPHTEYPDYGTLAAAAKRFEAGYFGGGTEELNHWPMEFLLANVYDEPSHPSHPDWPGEDENDCLERSVAVSLAYDKYKELVKHCGFYKTKLKRPPKNDLNYKKTHRMFGYEYTCVARSHSFHAHDHWPKLTRDHVLLFQVMGQDYPLRYEYPNGYALSFWIPKSDLKGGNFENILVWKAN</sequence>
<name>A0A8J7LQ17_9RHOB</name>
<evidence type="ECO:0000313" key="1">
    <source>
        <dbReference type="EMBL" id="MBI1493652.1"/>
    </source>
</evidence>
<comment type="caution">
    <text evidence="1">The sequence shown here is derived from an EMBL/GenBank/DDBJ whole genome shotgun (WGS) entry which is preliminary data.</text>
</comment>
<dbReference type="Proteomes" id="UP000640583">
    <property type="component" value="Unassembled WGS sequence"/>
</dbReference>
<dbReference type="AlphaFoldDB" id="A0A8J7LQ17"/>
<dbReference type="EMBL" id="JADCKQ010000005">
    <property type="protein sequence ID" value="MBI1493652.1"/>
    <property type="molecule type" value="Genomic_DNA"/>
</dbReference>